<dbReference type="Pfam" id="PF05139">
    <property type="entry name" value="Erythro_esteras"/>
    <property type="match status" value="1"/>
</dbReference>
<dbReference type="PIRSF" id="PIRSF036794">
    <property type="entry name" value="UCP_erythr_ester"/>
    <property type="match status" value="1"/>
</dbReference>
<sequence>MIRISIPLLMVWALGVSAAPPSVERTLSLQISVARPLTGGTLDYDELLNAMGDVSIVLLGEATHGSREFYRERARITRRLIEEKGFDGVVLEAPWEPVRRLDAYIAGGLGSAEEALAGFARYPRWPWRNQEVLDFARWLRVYNETRPDSPLRVFGMDLYSVPESAGAVAAYLDAISPAEAATAREDYRCFSSYLDEPQEYGLAVVLHHQAGCGAGVRRQLAWMQLRVNGVEIADEALFAAWQSAHTVASGEAYYRAVHQNWVGSWNLRETHLADTLDRLRTWLGARLGREARLVVWAHNTHQGDARATDQAVTGELSLGQLMRERHGDKVFLVGLTTYHGQVRASSEWGGRDRVKNLRPARRGSWSALLHQARQPALLMVFAGHPALAAAFGKKRLDRAVGVNYLPGDERAMHYYHVRLSRQFDAVIHWDRTTPLVPLEGAHPNADGR</sequence>
<name>A0A6S6XWZ7_9PROT</name>
<dbReference type="PANTHER" id="PTHR31299">
    <property type="entry name" value="ESTERASE, PUTATIVE (AFU_ORTHOLOGUE AFUA_1G05850)-RELATED"/>
    <property type="match status" value="1"/>
</dbReference>
<dbReference type="RefSeq" id="WP_145768855.1">
    <property type="nucleotide sequence ID" value="NZ_LR778301.1"/>
</dbReference>
<proteinExistence type="predicted"/>
<evidence type="ECO:0008006" key="3">
    <source>
        <dbReference type="Google" id="ProtNLM"/>
    </source>
</evidence>
<dbReference type="EMBL" id="LR778301">
    <property type="protein sequence ID" value="CAB1368803.1"/>
    <property type="molecule type" value="Genomic_DNA"/>
</dbReference>
<dbReference type="KEGG" id="doe:DENOEST_1638"/>
<dbReference type="OrthoDB" id="9810066at2"/>
<dbReference type="Proteomes" id="UP000515733">
    <property type="component" value="Chromosome"/>
</dbReference>
<evidence type="ECO:0000313" key="1">
    <source>
        <dbReference type="EMBL" id="CAB1368803.1"/>
    </source>
</evidence>
<accession>A0A6S6XWZ7</accession>
<dbReference type="SUPFAM" id="SSF159501">
    <property type="entry name" value="EreA/ChaN-like"/>
    <property type="match status" value="1"/>
</dbReference>
<keyword evidence="2" id="KW-1185">Reference proteome</keyword>
<organism evidence="1 2">
    <name type="scientific">Denitratisoma oestradiolicum</name>
    <dbReference type="NCBI Taxonomy" id="311182"/>
    <lineage>
        <taxon>Bacteria</taxon>
        <taxon>Pseudomonadati</taxon>
        <taxon>Pseudomonadota</taxon>
        <taxon>Betaproteobacteria</taxon>
        <taxon>Nitrosomonadales</taxon>
        <taxon>Sterolibacteriaceae</taxon>
        <taxon>Denitratisoma</taxon>
    </lineage>
</organism>
<protein>
    <recommendedName>
        <fullName evidence="3">Erythromycin esterase</fullName>
    </recommendedName>
</protein>
<gene>
    <name evidence="1" type="ORF">DENOEST_1638</name>
</gene>
<dbReference type="Gene3D" id="1.20.1440.30">
    <property type="entry name" value="Biosynthetic Protein domain"/>
    <property type="match status" value="1"/>
</dbReference>
<dbReference type="AlphaFoldDB" id="A0A6S6XWZ7"/>
<dbReference type="InterPro" id="IPR014622">
    <property type="entry name" value="UCP036794_erythomycin"/>
</dbReference>
<dbReference type="PANTHER" id="PTHR31299:SF0">
    <property type="entry name" value="ESTERASE, PUTATIVE (AFU_ORTHOLOGUE AFUA_1G05850)-RELATED"/>
    <property type="match status" value="1"/>
</dbReference>
<reference evidence="1 2" key="1">
    <citation type="submission" date="2020-03" db="EMBL/GenBank/DDBJ databases">
        <authorList>
            <consortium name="Genoscope - CEA"/>
            <person name="William W."/>
        </authorList>
    </citation>
    <scope>NUCLEOTIDE SEQUENCE [LARGE SCALE GENOMIC DNA]</scope>
    <source>
        <strain evidence="2">DSM 16959</strain>
    </source>
</reference>
<evidence type="ECO:0000313" key="2">
    <source>
        <dbReference type="Proteomes" id="UP000515733"/>
    </source>
</evidence>
<dbReference type="InterPro" id="IPR007815">
    <property type="entry name" value="Emycin_Estase"/>
</dbReference>
<dbReference type="Gene3D" id="3.40.1660.10">
    <property type="entry name" value="EreA-like (biosynthetic domain)"/>
    <property type="match status" value="1"/>
</dbReference>
<dbReference type="GO" id="GO:0046677">
    <property type="term" value="P:response to antibiotic"/>
    <property type="evidence" value="ECO:0007669"/>
    <property type="project" value="InterPro"/>
</dbReference>
<dbReference type="Gene3D" id="3.30.1870.10">
    <property type="entry name" value="EreA-like, domain 2"/>
    <property type="match status" value="1"/>
</dbReference>
<dbReference type="InterPro" id="IPR052036">
    <property type="entry name" value="Hydrolase/PRTase-associated"/>
</dbReference>
<dbReference type="CDD" id="cd14728">
    <property type="entry name" value="Ere-like"/>
    <property type="match status" value="1"/>
</dbReference>